<keyword evidence="2" id="KW-1185">Reference proteome</keyword>
<dbReference type="RefSeq" id="WP_074730494.1">
    <property type="nucleotide sequence ID" value="NZ_FOGW01000009.1"/>
</dbReference>
<evidence type="ECO:0000313" key="1">
    <source>
        <dbReference type="EMBL" id="SER74953.1"/>
    </source>
</evidence>
<dbReference type="EMBL" id="FOGW01000009">
    <property type="protein sequence ID" value="SER74953.1"/>
    <property type="molecule type" value="Genomic_DNA"/>
</dbReference>
<proteinExistence type="predicted"/>
<dbReference type="SUPFAM" id="SSF56784">
    <property type="entry name" value="HAD-like"/>
    <property type="match status" value="1"/>
</dbReference>
<dbReference type="Gene3D" id="3.40.50.1000">
    <property type="entry name" value="HAD superfamily/HAD-like"/>
    <property type="match status" value="2"/>
</dbReference>
<dbReference type="InterPro" id="IPR023214">
    <property type="entry name" value="HAD_sf"/>
</dbReference>
<dbReference type="Pfam" id="PF08282">
    <property type="entry name" value="Hydrolase_3"/>
    <property type="match status" value="1"/>
</dbReference>
<protein>
    <submittedName>
        <fullName evidence="1">Hydroxymethylpyrimidine pyrophosphatase</fullName>
    </submittedName>
</protein>
<dbReference type="AlphaFoldDB" id="A0A1H9RS48"/>
<evidence type="ECO:0000313" key="2">
    <source>
        <dbReference type="Proteomes" id="UP000182471"/>
    </source>
</evidence>
<accession>A0A1H9RS48</accession>
<sequence length="283" mass="32642">MTILFSDLDKTLIYSYKHDIGKQKELVEMYQGREVSYMSKKSVQAMKKIMGTRKIAKENDVLFVPTTTRTIMQYNRINLPIENPKYALVCNGGILLEEGEINKKWYQESLELIEDSNEEMRKAIEILENDELVNFEIRYIEKLFVFTKSKDPQKTIDKLKKKVDSDKVDVFFNGVKVYAVPKELTKGNALKRFVAFYEKLKAEKNNVDKNNTKKINPVKLNGKHINTIAAGDSLFDISMLESADKAFAPINLADKINKKVNVCPENELLSERILCSIIKDIRQ</sequence>
<organism evidence="1 2">
    <name type="scientific">Lachnobacterium bovis</name>
    <dbReference type="NCBI Taxonomy" id="140626"/>
    <lineage>
        <taxon>Bacteria</taxon>
        <taxon>Bacillati</taxon>
        <taxon>Bacillota</taxon>
        <taxon>Clostridia</taxon>
        <taxon>Lachnospirales</taxon>
        <taxon>Lachnospiraceae</taxon>
        <taxon>Lachnobacterium</taxon>
    </lineage>
</organism>
<dbReference type="InterPro" id="IPR036412">
    <property type="entry name" value="HAD-like_sf"/>
</dbReference>
<name>A0A1H9RS48_9FIRM</name>
<gene>
    <name evidence="1" type="ORF">SAMN02910429_00953</name>
</gene>
<dbReference type="Proteomes" id="UP000182471">
    <property type="component" value="Unassembled WGS sequence"/>
</dbReference>
<reference evidence="2" key="1">
    <citation type="submission" date="2016-10" db="EMBL/GenBank/DDBJ databases">
        <authorList>
            <person name="Varghese N."/>
            <person name="Submissions S."/>
        </authorList>
    </citation>
    <scope>NUCLEOTIDE SEQUENCE [LARGE SCALE GENOMIC DNA]</scope>
    <source>
        <strain evidence="2">S1b</strain>
    </source>
</reference>